<dbReference type="InterPro" id="IPR006464">
    <property type="entry name" value="AcTrfase_RimI/Ard1"/>
</dbReference>
<dbReference type="NCBIfam" id="TIGR01575">
    <property type="entry name" value="rimI"/>
    <property type="match status" value="1"/>
</dbReference>
<dbReference type="HAMAP" id="MF_02210">
    <property type="entry name" value="RimI"/>
    <property type="match status" value="1"/>
</dbReference>
<proteinExistence type="inferred from homology"/>
<sequence length="167" mass="18311">MSAVFTASTPLACLPAAPAVEARFEPMTPERLDAVLAVEQAVYSHPWTRGNFADTLAAGHHALCLLAGDTLLGYFVAMPGCQEVHLLNITVAPAHQRQGWALVLLDALVLWARAQRADWLWLEVRASNKRAQQVYLRHGFARVGLRKAYYPGGHGAREDAVVMSQKL</sequence>
<evidence type="ECO:0000259" key="6">
    <source>
        <dbReference type="PROSITE" id="PS51186"/>
    </source>
</evidence>
<dbReference type="Proteomes" id="UP000663903">
    <property type="component" value="Chromosome"/>
</dbReference>
<keyword evidence="8" id="KW-1185">Reference proteome</keyword>
<dbReference type="AlphaFoldDB" id="A0A975CFC8"/>
<dbReference type="RefSeq" id="WP_208009129.1">
    <property type="nucleotide sequence ID" value="NZ_CP071796.1"/>
</dbReference>
<dbReference type="PANTHER" id="PTHR43420:SF44">
    <property type="entry name" value="ACETYLTRANSFERASE YPEA"/>
    <property type="match status" value="1"/>
</dbReference>
<dbReference type="SUPFAM" id="SSF55729">
    <property type="entry name" value="Acyl-CoA N-acyltransferases (Nat)"/>
    <property type="match status" value="1"/>
</dbReference>
<evidence type="ECO:0000256" key="2">
    <source>
        <dbReference type="ARBA" id="ARBA00022490"/>
    </source>
</evidence>
<dbReference type="InterPro" id="IPR000182">
    <property type="entry name" value="GNAT_dom"/>
</dbReference>
<dbReference type="Gene3D" id="3.40.630.30">
    <property type="match status" value="1"/>
</dbReference>
<keyword evidence="4 5" id="KW-0012">Acyltransferase</keyword>
<dbReference type="PANTHER" id="PTHR43420">
    <property type="entry name" value="ACETYLTRANSFERASE"/>
    <property type="match status" value="1"/>
</dbReference>
<dbReference type="InterPro" id="IPR050680">
    <property type="entry name" value="YpeA/RimI_acetyltransf"/>
</dbReference>
<feature type="domain" description="N-acetyltransferase" evidence="6">
    <location>
        <begin position="22"/>
        <end position="167"/>
    </location>
</feature>
<feature type="active site" description="Proton acceptor" evidence="5">
    <location>
        <position position="123"/>
    </location>
</feature>
<dbReference type="EMBL" id="CP071796">
    <property type="protein sequence ID" value="QTD45380.1"/>
    <property type="molecule type" value="Genomic_DNA"/>
</dbReference>
<dbReference type="GO" id="GO:0005840">
    <property type="term" value="C:ribosome"/>
    <property type="evidence" value="ECO:0007669"/>
    <property type="project" value="UniProtKB-KW"/>
</dbReference>
<dbReference type="InterPro" id="IPR043690">
    <property type="entry name" value="RimI"/>
</dbReference>
<organism evidence="7 8">
    <name type="scientific">Ottowia testudinis</name>
    <dbReference type="NCBI Taxonomy" id="2816950"/>
    <lineage>
        <taxon>Bacteria</taxon>
        <taxon>Pseudomonadati</taxon>
        <taxon>Pseudomonadota</taxon>
        <taxon>Betaproteobacteria</taxon>
        <taxon>Burkholderiales</taxon>
        <taxon>Comamonadaceae</taxon>
        <taxon>Ottowia</taxon>
    </lineage>
</organism>
<dbReference type="InterPro" id="IPR016181">
    <property type="entry name" value="Acyl_CoA_acyltransferase"/>
</dbReference>
<dbReference type="PROSITE" id="PS51186">
    <property type="entry name" value="GNAT"/>
    <property type="match status" value="1"/>
</dbReference>
<evidence type="ECO:0000256" key="5">
    <source>
        <dbReference type="HAMAP-Rule" id="MF_02210"/>
    </source>
</evidence>
<feature type="active site" description="Proton donor" evidence="5">
    <location>
        <position position="135"/>
    </location>
</feature>
<keyword evidence="7" id="KW-0689">Ribosomal protein</keyword>
<dbReference type="Pfam" id="PF00583">
    <property type="entry name" value="Acetyltransf_1"/>
    <property type="match status" value="1"/>
</dbReference>
<dbReference type="GO" id="GO:0005737">
    <property type="term" value="C:cytoplasm"/>
    <property type="evidence" value="ECO:0007669"/>
    <property type="project" value="UniProtKB-SubCell"/>
</dbReference>
<protein>
    <recommendedName>
        <fullName evidence="5">[Ribosomal protein bS18]-alanine N-acetyltransferase</fullName>
        <ecNumber evidence="5">2.3.1.266</ecNumber>
    </recommendedName>
</protein>
<keyword evidence="3 5" id="KW-0808">Transferase</keyword>
<name>A0A975CFC8_9BURK</name>
<evidence type="ECO:0000256" key="4">
    <source>
        <dbReference type="ARBA" id="ARBA00023315"/>
    </source>
</evidence>
<comment type="similarity">
    <text evidence="1 5">Belongs to the acetyltransferase family. RimI subfamily.</text>
</comment>
<keyword evidence="7" id="KW-0687">Ribonucleoprotein</keyword>
<evidence type="ECO:0000313" key="8">
    <source>
        <dbReference type="Proteomes" id="UP000663903"/>
    </source>
</evidence>
<feature type="binding site" evidence="5">
    <location>
        <position position="128"/>
    </location>
    <ligand>
        <name>acetyl-CoA</name>
        <dbReference type="ChEBI" id="CHEBI:57288"/>
    </ligand>
</feature>
<gene>
    <name evidence="5 7" type="primary">rimI</name>
    <name evidence="7" type="ORF">J1M35_00125</name>
</gene>
<comment type="caution">
    <text evidence="5">Lacks conserved residue(s) required for the propagation of feature annotation.</text>
</comment>
<dbReference type="EC" id="2.3.1.266" evidence="5"/>
<dbReference type="KEGG" id="otd:J1M35_00125"/>
<reference evidence="7" key="1">
    <citation type="submission" date="2021-03" db="EMBL/GenBank/DDBJ databases">
        <title>Ottowia sp. 27C isolated from the cloaca of a Giant Asian pond turtle (Heosemys grandis).</title>
        <authorList>
            <person name="Spergser J."/>
            <person name="Busse H.-J."/>
        </authorList>
    </citation>
    <scope>NUCLEOTIDE SEQUENCE</scope>
    <source>
        <strain evidence="7">27C</strain>
    </source>
</reference>
<comment type="subcellular location">
    <subcellularLocation>
        <location evidence="5">Cytoplasm</location>
    </subcellularLocation>
</comment>
<dbReference type="GO" id="GO:0008999">
    <property type="term" value="F:protein-N-terminal-alanine acetyltransferase activity"/>
    <property type="evidence" value="ECO:0007669"/>
    <property type="project" value="UniProtKB-UniRule"/>
</dbReference>
<comment type="function">
    <text evidence="5">Acetylates the N-terminal alanine of ribosomal protein bS18.</text>
</comment>
<evidence type="ECO:0000256" key="1">
    <source>
        <dbReference type="ARBA" id="ARBA00005395"/>
    </source>
</evidence>
<evidence type="ECO:0000256" key="3">
    <source>
        <dbReference type="ARBA" id="ARBA00022679"/>
    </source>
</evidence>
<keyword evidence="2 5" id="KW-0963">Cytoplasm</keyword>
<evidence type="ECO:0000313" key="7">
    <source>
        <dbReference type="EMBL" id="QTD45380.1"/>
    </source>
</evidence>
<comment type="catalytic activity">
    <reaction evidence="5">
        <text>N-terminal L-alanyl-[ribosomal protein bS18] + acetyl-CoA = N-terminal N(alpha)-acetyl-L-alanyl-[ribosomal protein bS18] + CoA + H(+)</text>
        <dbReference type="Rhea" id="RHEA:43756"/>
        <dbReference type="Rhea" id="RHEA-COMP:10676"/>
        <dbReference type="Rhea" id="RHEA-COMP:10677"/>
        <dbReference type="ChEBI" id="CHEBI:15378"/>
        <dbReference type="ChEBI" id="CHEBI:57287"/>
        <dbReference type="ChEBI" id="CHEBI:57288"/>
        <dbReference type="ChEBI" id="CHEBI:64718"/>
        <dbReference type="ChEBI" id="CHEBI:83683"/>
        <dbReference type="EC" id="2.3.1.266"/>
    </reaction>
</comment>
<accession>A0A975CFC8</accession>